<protein>
    <submittedName>
        <fullName evidence="1">Uncharacterized protein</fullName>
    </submittedName>
</protein>
<sequence>MTLQYVATILFIGDKRHLIDWWSLLPYTGCGKMFYGDTIARCIGIRYMLTRCWRSCDIVFQFQIYGHLNKNDMFI</sequence>
<dbReference type="Proteomes" id="UP001209878">
    <property type="component" value="Unassembled WGS sequence"/>
</dbReference>
<evidence type="ECO:0000313" key="1">
    <source>
        <dbReference type="EMBL" id="KAK2174492.1"/>
    </source>
</evidence>
<organism evidence="1 2">
    <name type="scientific">Ridgeia piscesae</name>
    <name type="common">Tubeworm</name>
    <dbReference type="NCBI Taxonomy" id="27915"/>
    <lineage>
        <taxon>Eukaryota</taxon>
        <taxon>Metazoa</taxon>
        <taxon>Spiralia</taxon>
        <taxon>Lophotrochozoa</taxon>
        <taxon>Annelida</taxon>
        <taxon>Polychaeta</taxon>
        <taxon>Sedentaria</taxon>
        <taxon>Canalipalpata</taxon>
        <taxon>Sabellida</taxon>
        <taxon>Siboglinidae</taxon>
        <taxon>Ridgeia</taxon>
    </lineage>
</organism>
<accession>A0AAD9KNB9</accession>
<name>A0AAD9KNB9_RIDPI</name>
<dbReference type="AlphaFoldDB" id="A0AAD9KNB9"/>
<comment type="caution">
    <text evidence="1">The sequence shown here is derived from an EMBL/GenBank/DDBJ whole genome shotgun (WGS) entry which is preliminary data.</text>
</comment>
<gene>
    <name evidence="1" type="ORF">NP493_796g00019</name>
</gene>
<reference evidence="1" key="1">
    <citation type="journal article" date="2023" name="Mol. Biol. Evol.">
        <title>Third-Generation Sequencing Reveals the Adaptive Role of the Epigenome in Three Deep-Sea Polychaetes.</title>
        <authorList>
            <person name="Perez M."/>
            <person name="Aroh O."/>
            <person name="Sun Y."/>
            <person name="Lan Y."/>
            <person name="Juniper S.K."/>
            <person name="Young C.R."/>
            <person name="Angers B."/>
            <person name="Qian P.Y."/>
        </authorList>
    </citation>
    <scope>NUCLEOTIDE SEQUENCE</scope>
    <source>
        <strain evidence="1">R07B-5</strain>
    </source>
</reference>
<dbReference type="EMBL" id="JAODUO010000798">
    <property type="protein sequence ID" value="KAK2174492.1"/>
    <property type="molecule type" value="Genomic_DNA"/>
</dbReference>
<keyword evidence="2" id="KW-1185">Reference proteome</keyword>
<proteinExistence type="predicted"/>
<evidence type="ECO:0000313" key="2">
    <source>
        <dbReference type="Proteomes" id="UP001209878"/>
    </source>
</evidence>